<protein>
    <submittedName>
        <fullName evidence="2">Type II secretion system protein</fullName>
    </submittedName>
</protein>
<evidence type="ECO:0000313" key="2">
    <source>
        <dbReference type="EMBL" id="MBK1468415.1"/>
    </source>
</evidence>
<gene>
    <name evidence="2" type="ORF">IBJ83_03680</name>
</gene>
<organism evidence="2 3">
    <name type="scientific">Parvimonas parva</name>
    <dbReference type="NCBI Taxonomy" id="2769485"/>
    <lineage>
        <taxon>Bacteria</taxon>
        <taxon>Bacillati</taxon>
        <taxon>Bacillota</taxon>
        <taxon>Tissierellia</taxon>
        <taxon>Tissierellales</taxon>
        <taxon>Peptoniphilaceae</taxon>
        <taxon>Parvimonas</taxon>
    </lineage>
</organism>
<evidence type="ECO:0000313" key="3">
    <source>
        <dbReference type="Proteomes" id="UP000823123"/>
    </source>
</evidence>
<keyword evidence="1" id="KW-1133">Transmembrane helix</keyword>
<name>A0ABS1C8M3_9FIRM</name>
<feature type="transmembrane region" description="Helical" evidence="1">
    <location>
        <begin position="12"/>
        <end position="32"/>
    </location>
</feature>
<dbReference type="RefSeq" id="WP_201275350.1">
    <property type="nucleotide sequence ID" value="NZ_JACVDA010000008.1"/>
</dbReference>
<sequence length="113" mass="13186">MKIKFFKNRAFTLIECVFSILILAIISVYIIAGINNFLNIQNKNNKDFLQLTDVENTVIQLKSNISGNKDILTNIDIKKYDIKVSDLGELYHIKIVLKDNMEKFYEFYISKKS</sequence>
<keyword evidence="1" id="KW-0812">Transmembrane</keyword>
<dbReference type="EMBL" id="JACVDA010000008">
    <property type="protein sequence ID" value="MBK1468415.1"/>
    <property type="molecule type" value="Genomic_DNA"/>
</dbReference>
<comment type="caution">
    <text evidence="2">The sequence shown here is derived from an EMBL/GenBank/DDBJ whole genome shotgun (WGS) entry which is preliminary data.</text>
</comment>
<dbReference type="Proteomes" id="UP000823123">
    <property type="component" value="Unassembled WGS sequence"/>
</dbReference>
<proteinExistence type="predicted"/>
<accession>A0ABS1C8M3</accession>
<dbReference type="InterPro" id="IPR012902">
    <property type="entry name" value="N_methyl_site"/>
</dbReference>
<evidence type="ECO:0000256" key="1">
    <source>
        <dbReference type="SAM" id="Phobius"/>
    </source>
</evidence>
<keyword evidence="3" id="KW-1185">Reference proteome</keyword>
<dbReference type="NCBIfam" id="TIGR02532">
    <property type="entry name" value="IV_pilin_GFxxxE"/>
    <property type="match status" value="1"/>
</dbReference>
<dbReference type="Pfam" id="PF07963">
    <property type="entry name" value="N_methyl"/>
    <property type="match status" value="1"/>
</dbReference>
<reference evidence="2 3" key="1">
    <citation type="submission" date="2020-09" db="EMBL/GenBank/DDBJ databases">
        <title>Parvimonas S3374 sp. nov.</title>
        <authorList>
            <person name="Buhl M."/>
        </authorList>
    </citation>
    <scope>NUCLEOTIDE SEQUENCE [LARGE SCALE GENOMIC DNA]</scope>
    <source>
        <strain evidence="2 3">S3374</strain>
    </source>
</reference>
<keyword evidence="1" id="KW-0472">Membrane</keyword>